<organism evidence="2 3">
    <name type="scientific">Puccinia triticina</name>
    <dbReference type="NCBI Taxonomy" id="208348"/>
    <lineage>
        <taxon>Eukaryota</taxon>
        <taxon>Fungi</taxon>
        <taxon>Dikarya</taxon>
        <taxon>Basidiomycota</taxon>
        <taxon>Pucciniomycotina</taxon>
        <taxon>Pucciniomycetes</taxon>
        <taxon>Pucciniales</taxon>
        <taxon>Pucciniaceae</taxon>
        <taxon>Puccinia</taxon>
    </lineage>
</organism>
<feature type="compositionally biased region" description="Basic and acidic residues" evidence="1">
    <location>
        <begin position="75"/>
        <end position="86"/>
    </location>
</feature>
<dbReference type="GeneID" id="77809289"/>
<name>A0ABY7CHV3_9BASI</name>
<dbReference type="Proteomes" id="UP001164743">
    <property type="component" value="Chromosome 4A"/>
</dbReference>
<evidence type="ECO:0000313" key="2">
    <source>
        <dbReference type="EMBL" id="WAQ84052.1"/>
    </source>
</evidence>
<reference evidence="2" key="1">
    <citation type="submission" date="2022-10" db="EMBL/GenBank/DDBJ databases">
        <title>Puccinia triticina Genome sequencing and assembly.</title>
        <authorList>
            <person name="Li C."/>
        </authorList>
    </citation>
    <scope>NUCLEOTIDE SEQUENCE</scope>
    <source>
        <strain evidence="2">Pt15</strain>
    </source>
</reference>
<protein>
    <submittedName>
        <fullName evidence="2">Uncharacterized protein</fullName>
    </submittedName>
</protein>
<dbReference type="RefSeq" id="XP_053019607.1">
    <property type="nucleotide sequence ID" value="XM_053168394.1"/>
</dbReference>
<evidence type="ECO:0000313" key="3">
    <source>
        <dbReference type="Proteomes" id="UP001164743"/>
    </source>
</evidence>
<dbReference type="EMBL" id="CP110424">
    <property type="protein sequence ID" value="WAQ84052.1"/>
    <property type="molecule type" value="Genomic_DNA"/>
</dbReference>
<proteinExistence type="predicted"/>
<feature type="compositionally biased region" description="Polar residues" evidence="1">
    <location>
        <begin position="52"/>
        <end position="65"/>
    </location>
</feature>
<feature type="region of interest" description="Disordered" evidence="1">
    <location>
        <begin position="1"/>
        <end position="113"/>
    </location>
</feature>
<feature type="compositionally biased region" description="Polar residues" evidence="1">
    <location>
        <begin position="87"/>
        <end position="97"/>
    </location>
</feature>
<gene>
    <name evidence="2" type="ORF">PtA15_4A503</name>
</gene>
<accession>A0ABY7CHV3</accession>
<keyword evidence="3" id="KW-1185">Reference proteome</keyword>
<evidence type="ECO:0000256" key="1">
    <source>
        <dbReference type="SAM" id="MobiDB-lite"/>
    </source>
</evidence>
<sequence length="153" mass="16972">MADMTIDIPQGRFRSLPRSQSRRSSRNLPANSQDMDQESAKDRNYTAHHHNNAGQETYNKSTTPPNGELLTAPKNDSRAPPNKESHPSPNNGSQPAPNDNDEWSPRPSGYERNATLTSTQCCSADCFPGSCQASTQRCSRRRFQHKTCLQPSG</sequence>